<dbReference type="RefSeq" id="WP_184827417.1">
    <property type="nucleotide sequence ID" value="NZ_JACHMM010000001.1"/>
</dbReference>
<dbReference type="GO" id="GO:0016787">
    <property type="term" value="F:hydrolase activity"/>
    <property type="evidence" value="ECO:0007669"/>
    <property type="project" value="UniProtKB-KW"/>
</dbReference>
<organism evidence="6 7">
    <name type="scientific">Jiangella mangrovi</name>
    <dbReference type="NCBI Taxonomy" id="1524084"/>
    <lineage>
        <taxon>Bacteria</taxon>
        <taxon>Bacillati</taxon>
        <taxon>Actinomycetota</taxon>
        <taxon>Actinomycetes</taxon>
        <taxon>Jiangellales</taxon>
        <taxon>Jiangellaceae</taxon>
        <taxon>Jiangella</taxon>
    </lineage>
</organism>
<name>A0A7W9GWJ8_9ACTN</name>
<comment type="caution">
    <text evidence="6">The sequence shown here is derived from an EMBL/GenBank/DDBJ whole genome shotgun (WGS) entry which is preliminary data.</text>
</comment>
<dbReference type="Pfam" id="PF01850">
    <property type="entry name" value="PIN"/>
    <property type="match status" value="1"/>
</dbReference>
<dbReference type="SUPFAM" id="SSF88723">
    <property type="entry name" value="PIN domain-like"/>
    <property type="match status" value="1"/>
</dbReference>
<keyword evidence="4" id="KW-0460">Magnesium</keyword>
<feature type="domain" description="PIN" evidence="5">
    <location>
        <begin position="3"/>
        <end position="120"/>
    </location>
</feature>
<reference evidence="6 7" key="1">
    <citation type="submission" date="2020-08" db="EMBL/GenBank/DDBJ databases">
        <title>Sequencing the genomes of 1000 actinobacteria strains.</title>
        <authorList>
            <person name="Klenk H.-P."/>
        </authorList>
    </citation>
    <scope>NUCLEOTIDE SEQUENCE [LARGE SCALE GENOMIC DNA]</scope>
    <source>
        <strain evidence="6 7">DSM 102122</strain>
    </source>
</reference>
<evidence type="ECO:0000313" key="7">
    <source>
        <dbReference type="Proteomes" id="UP000542813"/>
    </source>
</evidence>
<accession>A0A7W9GWJ8</accession>
<dbReference type="GO" id="GO:0046872">
    <property type="term" value="F:metal ion binding"/>
    <property type="evidence" value="ECO:0007669"/>
    <property type="project" value="UniProtKB-KW"/>
</dbReference>
<evidence type="ECO:0000256" key="4">
    <source>
        <dbReference type="ARBA" id="ARBA00022842"/>
    </source>
</evidence>
<dbReference type="InterPro" id="IPR002716">
    <property type="entry name" value="PIN_dom"/>
</dbReference>
<evidence type="ECO:0000313" key="6">
    <source>
        <dbReference type="EMBL" id="MBB5790986.1"/>
    </source>
</evidence>
<dbReference type="InterPro" id="IPR029060">
    <property type="entry name" value="PIN-like_dom_sf"/>
</dbReference>
<keyword evidence="1" id="KW-0540">Nuclease</keyword>
<dbReference type="Gene3D" id="3.40.50.1010">
    <property type="entry name" value="5'-nuclease"/>
    <property type="match status" value="1"/>
</dbReference>
<dbReference type="AlphaFoldDB" id="A0A7W9GWJ8"/>
<evidence type="ECO:0000256" key="3">
    <source>
        <dbReference type="ARBA" id="ARBA00022801"/>
    </source>
</evidence>
<dbReference type="Proteomes" id="UP000542813">
    <property type="component" value="Unassembled WGS sequence"/>
</dbReference>
<dbReference type="CDD" id="cd09874">
    <property type="entry name" value="PIN_MT3492-like"/>
    <property type="match status" value="1"/>
</dbReference>
<keyword evidence="7" id="KW-1185">Reference proteome</keyword>
<dbReference type="GO" id="GO:0004518">
    <property type="term" value="F:nuclease activity"/>
    <property type="evidence" value="ECO:0007669"/>
    <property type="project" value="UniProtKB-KW"/>
</dbReference>
<evidence type="ECO:0000259" key="5">
    <source>
        <dbReference type="Pfam" id="PF01850"/>
    </source>
</evidence>
<dbReference type="EMBL" id="JACHMM010000001">
    <property type="protein sequence ID" value="MBB5790986.1"/>
    <property type="molecule type" value="Genomic_DNA"/>
</dbReference>
<protein>
    <submittedName>
        <fullName evidence="6">Putative nucleic acid-binding protein</fullName>
    </submittedName>
</protein>
<keyword evidence="3" id="KW-0378">Hydrolase</keyword>
<evidence type="ECO:0000256" key="2">
    <source>
        <dbReference type="ARBA" id="ARBA00022723"/>
    </source>
</evidence>
<keyword evidence="2" id="KW-0479">Metal-binding</keyword>
<evidence type="ECO:0000256" key="1">
    <source>
        <dbReference type="ARBA" id="ARBA00022722"/>
    </source>
</evidence>
<gene>
    <name evidence="6" type="ORF">HD601_005561</name>
</gene>
<sequence length="135" mass="14725">MNVYVETSAAAKLLIEEPESGALADYLDARQDAGLPLVSSMLLETELRRLATRVGLDQGRVTEVLERFDLYEPDRATFVEAGLLPGQQLRSLDALHVAVAIRVEAVELVAYDLRQADAARAVGLRVVAPVSHEEV</sequence>
<proteinExistence type="predicted"/>